<dbReference type="AlphaFoldDB" id="A0A2G8L709"/>
<evidence type="ECO:0000256" key="2">
    <source>
        <dbReference type="ARBA" id="ARBA00022801"/>
    </source>
</evidence>
<dbReference type="GO" id="GO:0004386">
    <property type="term" value="F:helicase activity"/>
    <property type="evidence" value="ECO:0007669"/>
    <property type="project" value="UniProtKB-KW"/>
</dbReference>
<dbReference type="GO" id="GO:0005524">
    <property type="term" value="F:ATP binding"/>
    <property type="evidence" value="ECO:0007669"/>
    <property type="project" value="UniProtKB-KW"/>
</dbReference>
<organism evidence="6 7">
    <name type="scientific">Stichopus japonicus</name>
    <name type="common">Sea cucumber</name>
    <dbReference type="NCBI Taxonomy" id="307972"/>
    <lineage>
        <taxon>Eukaryota</taxon>
        <taxon>Metazoa</taxon>
        <taxon>Echinodermata</taxon>
        <taxon>Eleutherozoa</taxon>
        <taxon>Echinozoa</taxon>
        <taxon>Holothuroidea</taxon>
        <taxon>Aspidochirotacea</taxon>
        <taxon>Aspidochirotida</taxon>
        <taxon>Stichopodidae</taxon>
        <taxon>Apostichopus</taxon>
    </lineage>
</organism>
<dbReference type="SMART" id="SM00487">
    <property type="entry name" value="DEXDc"/>
    <property type="match status" value="1"/>
</dbReference>
<evidence type="ECO:0000256" key="4">
    <source>
        <dbReference type="ARBA" id="ARBA00022840"/>
    </source>
</evidence>
<dbReference type="InterPro" id="IPR011545">
    <property type="entry name" value="DEAD/DEAH_box_helicase_dom"/>
</dbReference>
<dbReference type="PANTHER" id="PTHR47960">
    <property type="entry name" value="DEAD-BOX ATP-DEPENDENT RNA HELICASE 50"/>
    <property type="match status" value="1"/>
</dbReference>
<sequence>MHSVITVTRQVHFQAPGCTACQSLLQKWTQASREKSTAVVDIPVIKVPKRLEKKVALTRKVRKDRGYAIPVLMKGRNTLFAAETGSGKTLAYLLPILDSLLKQRDKYDGGDVASPRAVILLPARSWPNSPLNVWILLFQIVAEHLTKNYGINSELLDRVSNSDLDKEHLERPIDLLVATSGKIIKAVKNGLISLRSVHHTVIDETDTLLDDSFKSSTLHILKKMEISQTPVSPLGSGPGSQLILSGATMPKQAIAALDDVLSVRMIRIITIRLDSGMII</sequence>
<reference evidence="6 7" key="1">
    <citation type="journal article" date="2017" name="PLoS Biol.">
        <title>The sea cucumber genome provides insights into morphological evolution and visceral regeneration.</title>
        <authorList>
            <person name="Zhang X."/>
            <person name="Sun L."/>
            <person name="Yuan J."/>
            <person name="Sun Y."/>
            <person name="Gao Y."/>
            <person name="Zhang L."/>
            <person name="Li S."/>
            <person name="Dai H."/>
            <person name="Hamel J.F."/>
            <person name="Liu C."/>
            <person name="Yu Y."/>
            <person name="Liu S."/>
            <person name="Lin W."/>
            <person name="Guo K."/>
            <person name="Jin S."/>
            <person name="Xu P."/>
            <person name="Storey K.B."/>
            <person name="Huan P."/>
            <person name="Zhang T."/>
            <person name="Zhou Y."/>
            <person name="Zhang J."/>
            <person name="Lin C."/>
            <person name="Li X."/>
            <person name="Xing L."/>
            <person name="Huo D."/>
            <person name="Sun M."/>
            <person name="Wang L."/>
            <person name="Mercier A."/>
            <person name="Li F."/>
            <person name="Yang H."/>
            <person name="Xiang J."/>
        </authorList>
    </citation>
    <scope>NUCLEOTIDE SEQUENCE [LARGE SCALE GENOMIC DNA]</scope>
    <source>
        <strain evidence="6">Shaxun</strain>
        <tissue evidence="6">Muscle</tissue>
    </source>
</reference>
<accession>A0A2G8L709</accession>
<gene>
    <name evidence="6" type="ORF">BSL78_07069</name>
</gene>
<keyword evidence="1" id="KW-0547">Nucleotide-binding</keyword>
<dbReference type="Pfam" id="PF00270">
    <property type="entry name" value="DEAD"/>
    <property type="match status" value="1"/>
</dbReference>
<dbReference type="GO" id="GO:0016787">
    <property type="term" value="F:hydrolase activity"/>
    <property type="evidence" value="ECO:0007669"/>
    <property type="project" value="UniProtKB-KW"/>
</dbReference>
<dbReference type="Proteomes" id="UP000230750">
    <property type="component" value="Unassembled WGS sequence"/>
</dbReference>
<keyword evidence="7" id="KW-1185">Reference proteome</keyword>
<evidence type="ECO:0000313" key="7">
    <source>
        <dbReference type="Proteomes" id="UP000230750"/>
    </source>
</evidence>
<protein>
    <submittedName>
        <fullName evidence="6">Putative ATP-dependent RNA helicase DDX28</fullName>
    </submittedName>
</protein>
<keyword evidence="4" id="KW-0067">ATP-binding</keyword>
<feature type="domain" description="Helicase ATP-binding" evidence="5">
    <location>
        <begin position="69"/>
        <end position="267"/>
    </location>
</feature>
<proteinExistence type="predicted"/>
<dbReference type="OrthoDB" id="10256233at2759"/>
<evidence type="ECO:0000313" key="6">
    <source>
        <dbReference type="EMBL" id="PIK56043.1"/>
    </source>
</evidence>
<dbReference type="PROSITE" id="PS51192">
    <property type="entry name" value="HELICASE_ATP_BIND_1"/>
    <property type="match status" value="1"/>
</dbReference>
<dbReference type="SUPFAM" id="SSF52540">
    <property type="entry name" value="P-loop containing nucleoside triphosphate hydrolases"/>
    <property type="match status" value="1"/>
</dbReference>
<dbReference type="GO" id="GO:0003676">
    <property type="term" value="F:nucleic acid binding"/>
    <property type="evidence" value="ECO:0007669"/>
    <property type="project" value="InterPro"/>
</dbReference>
<dbReference type="STRING" id="307972.A0A2G8L709"/>
<comment type="caution">
    <text evidence="6">The sequence shown here is derived from an EMBL/GenBank/DDBJ whole genome shotgun (WGS) entry which is preliminary data.</text>
</comment>
<evidence type="ECO:0000259" key="5">
    <source>
        <dbReference type="PROSITE" id="PS51192"/>
    </source>
</evidence>
<keyword evidence="3 6" id="KW-0347">Helicase</keyword>
<dbReference type="InterPro" id="IPR014001">
    <property type="entry name" value="Helicase_ATP-bd"/>
</dbReference>
<dbReference type="EMBL" id="MRZV01000190">
    <property type="protein sequence ID" value="PIK56043.1"/>
    <property type="molecule type" value="Genomic_DNA"/>
</dbReference>
<dbReference type="Gene3D" id="3.40.50.300">
    <property type="entry name" value="P-loop containing nucleotide triphosphate hydrolases"/>
    <property type="match status" value="1"/>
</dbReference>
<dbReference type="InterPro" id="IPR027417">
    <property type="entry name" value="P-loop_NTPase"/>
</dbReference>
<evidence type="ECO:0000256" key="3">
    <source>
        <dbReference type="ARBA" id="ARBA00022806"/>
    </source>
</evidence>
<evidence type="ECO:0000256" key="1">
    <source>
        <dbReference type="ARBA" id="ARBA00022741"/>
    </source>
</evidence>
<keyword evidence="2" id="KW-0378">Hydrolase</keyword>
<name>A0A2G8L709_STIJA</name>